<feature type="domain" description="Potassium channel" evidence="2">
    <location>
        <begin position="154"/>
        <end position="215"/>
    </location>
</feature>
<accession>A0ABU2J8G0</accession>
<keyword evidence="3" id="KW-0407">Ion channel</keyword>
<feature type="transmembrane region" description="Helical" evidence="1">
    <location>
        <begin position="202"/>
        <end position="221"/>
    </location>
</feature>
<sequence>MTDRTSGTLLSRIRRQPSAALLAVQLLGVLLYPAFGNSRAGTSAISLFGLLVLALAVWSVETTAWTVWISIALGVPSTVFAVLQVASSSPTWQGWGSGFESAFYFYAAGSLIVYMLADRDITKDELFAVGATFTLLAWAFAHLFVVTQIVWPGSFTAALHAEAPRTWMELLFLSFTTLSSTGLSDVVPVQPHARSFVMIEQLAGLAYVAMIVSWMVGLTVARSRAGNDRS</sequence>
<evidence type="ECO:0000256" key="1">
    <source>
        <dbReference type="SAM" id="Phobius"/>
    </source>
</evidence>
<gene>
    <name evidence="3" type="ORF">RM423_07680</name>
</gene>
<evidence type="ECO:0000313" key="3">
    <source>
        <dbReference type="EMBL" id="MDT0261273.1"/>
    </source>
</evidence>
<keyword evidence="3" id="KW-0406">Ion transport</keyword>
<keyword evidence="4" id="KW-1185">Reference proteome</keyword>
<organism evidence="3 4">
    <name type="scientific">Jatrophihabitans lederbergiae</name>
    <dbReference type="NCBI Taxonomy" id="3075547"/>
    <lineage>
        <taxon>Bacteria</taxon>
        <taxon>Bacillati</taxon>
        <taxon>Actinomycetota</taxon>
        <taxon>Actinomycetes</taxon>
        <taxon>Jatrophihabitantales</taxon>
        <taxon>Jatrophihabitantaceae</taxon>
        <taxon>Jatrophihabitans</taxon>
    </lineage>
</organism>
<dbReference type="GO" id="GO:0034220">
    <property type="term" value="P:monoatomic ion transmembrane transport"/>
    <property type="evidence" value="ECO:0007669"/>
    <property type="project" value="UniProtKB-KW"/>
</dbReference>
<feature type="transmembrane region" description="Helical" evidence="1">
    <location>
        <begin position="67"/>
        <end position="86"/>
    </location>
</feature>
<dbReference type="Gene3D" id="1.10.287.70">
    <property type="match status" value="1"/>
</dbReference>
<dbReference type="Pfam" id="PF07885">
    <property type="entry name" value="Ion_trans_2"/>
    <property type="match status" value="1"/>
</dbReference>
<keyword evidence="1" id="KW-1133">Transmembrane helix</keyword>
<reference evidence="4" key="1">
    <citation type="submission" date="2023-07" db="EMBL/GenBank/DDBJ databases">
        <title>30 novel species of actinomycetes from the DSMZ collection.</title>
        <authorList>
            <person name="Nouioui I."/>
        </authorList>
    </citation>
    <scope>NUCLEOTIDE SEQUENCE [LARGE SCALE GENOMIC DNA]</scope>
    <source>
        <strain evidence="4">DSM 44399</strain>
    </source>
</reference>
<dbReference type="EMBL" id="JAVREH010000007">
    <property type="protein sequence ID" value="MDT0261273.1"/>
    <property type="molecule type" value="Genomic_DNA"/>
</dbReference>
<dbReference type="InterPro" id="IPR013099">
    <property type="entry name" value="K_chnl_dom"/>
</dbReference>
<dbReference type="Proteomes" id="UP001183176">
    <property type="component" value="Unassembled WGS sequence"/>
</dbReference>
<keyword evidence="1" id="KW-0812">Transmembrane</keyword>
<name>A0ABU2J8G0_9ACTN</name>
<feature type="transmembrane region" description="Helical" evidence="1">
    <location>
        <begin position="18"/>
        <end position="35"/>
    </location>
</feature>
<protein>
    <submittedName>
        <fullName evidence="3">Potassium channel family protein</fullName>
    </submittedName>
</protein>
<evidence type="ECO:0000259" key="2">
    <source>
        <dbReference type="Pfam" id="PF07885"/>
    </source>
</evidence>
<keyword evidence="1" id="KW-0472">Membrane</keyword>
<keyword evidence="3" id="KW-0813">Transport</keyword>
<feature type="transmembrane region" description="Helical" evidence="1">
    <location>
        <begin position="41"/>
        <end position="60"/>
    </location>
</feature>
<feature type="transmembrane region" description="Helical" evidence="1">
    <location>
        <begin position="126"/>
        <end position="151"/>
    </location>
</feature>
<proteinExistence type="predicted"/>
<dbReference type="RefSeq" id="WP_311422430.1">
    <property type="nucleotide sequence ID" value="NZ_JAVREH010000007.1"/>
</dbReference>
<feature type="transmembrane region" description="Helical" evidence="1">
    <location>
        <begin position="98"/>
        <end position="117"/>
    </location>
</feature>
<dbReference type="SUPFAM" id="SSF81324">
    <property type="entry name" value="Voltage-gated potassium channels"/>
    <property type="match status" value="1"/>
</dbReference>
<evidence type="ECO:0000313" key="4">
    <source>
        <dbReference type="Proteomes" id="UP001183176"/>
    </source>
</evidence>
<comment type="caution">
    <text evidence="3">The sequence shown here is derived from an EMBL/GenBank/DDBJ whole genome shotgun (WGS) entry which is preliminary data.</text>
</comment>